<proteinExistence type="inferred from homology"/>
<comment type="similarity">
    <text evidence="1">Belongs to the ENTR1 family.</text>
</comment>
<evidence type="ECO:0000256" key="2">
    <source>
        <dbReference type="ARBA" id="ARBA00016007"/>
    </source>
</evidence>
<dbReference type="EMBL" id="QUSF01000027">
    <property type="protein sequence ID" value="RLW00461.1"/>
    <property type="molecule type" value="Genomic_DNA"/>
</dbReference>
<dbReference type="AlphaFoldDB" id="A0A3L8SEF8"/>
<evidence type="ECO:0000313" key="7">
    <source>
        <dbReference type="Proteomes" id="UP000276834"/>
    </source>
</evidence>
<evidence type="ECO:0000256" key="4">
    <source>
        <dbReference type="SAM" id="Coils"/>
    </source>
</evidence>
<dbReference type="PANTHER" id="PTHR31259:SF3">
    <property type="entry name" value="ENDOSOME-ASSOCIATED-TRAFFICKING REGULATOR 1"/>
    <property type="match status" value="1"/>
</dbReference>
<organism evidence="6 7">
    <name type="scientific">Chloebia gouldiae</name>
    <name type="common">Gouldian finch</name>
    <name type="synonym">Erythrura gouldiae</name>
    <dbReference type="NCBI Taxonomy" id="44316"/>
    <lineage>
        <taxon>Eukaryota</taxon>
        <taxon>Metazoa</taxon>
        <taxon>Chordata</taxon>
        <taxon>Craniata</taxon>
        <taxon>Vertebrata</taxon>
        <taxon>Euteleostomi</taxon>
        <taxon>Archelosauria</taxon>
        <taxon>Archosauria</taxon>
        <taxon>Dinosauria</taxon>
        <taxon>Saurischia</taxon>
        <taxon>Theropoda</taxon>
        <taxon>Coelurosauria</taxon>
        <taxon>Aves</taxon>
        <taxon>Neognathae</taxon>
        <taxon>Neoaves</taxon>
        <taxon>Telluraves</taxon>
        <taxon>Australaves</taxon>
        <taxon>Passeriformes</taxon>
        <taxon>Passeroidea</taxon>
        <taxon>Passeridae</taxon>
        <taxon>Chloebia</taxon>
    </lineage>
</organism>
<dbReference type="GO" id="GO:0045724">
    <property type="term" value="P:positive regulation of cilium assembly"/>
    <property type="evidence" value="ECO:0007669"/>
    <property type="project" value="TreeGrafter"/>
</dbReference>
<dbReference type="GO" id="GO:0036064">
    <property type="term" value="C:ciliary basal body"/>
    <property type="evidence" value="ECO:0007669"/>
    <property type="project" value="TreeGrafter"/>
</dbReference>
<dbReference type="GO" id="GO:0005813">
    <property type="term" value="C:centrosome"/>
    <property type="evidence" value="ECO:0007669"/>
    <property type="project" value="TreeGrafter"/>
</dbReference>
<keyword evidence="7" id="KW-1185">Reference proteome</keyword>
<dbReference type="PANTHER" id="PTHR31259">
    <property type="entry name" value="ENDOSOME-ASSOCIATED TRAFFICKING REGULATOR 1"/>
    <property type="match status" value="1"/>
</dbReference>
<dbReference type="OrthoDB" id="6499155at2759"/>
<evidence type="ECO:0000256" key="3">
    <source>
        <dbReference type="ARBA" id="ARBA00023054"/>
    </source>
</evidence>
<dbReference type="Proteomes" id="UP000276834">
    <property type="component" value="Unassembled WGS sequence"/>
</dbReference>
<name>A0A3L8SEF8_CHLGU</name>
<dbReference type="InterPro" id="IPR026757">
    <property type="entry name" value="ENTR1"/>
</dbReference>
<gene>
    <name evidence="6" type="ORF">DV515_00008739</name>
</gene>
<feature type="compositionally biased region" description="Acidic residues" evidence="5">
    <location>
        <begin position="66"/>
        <end position="80"/>
    </location>
</feature>
<feature type="coiled-coil region" evidence="4">
    <location>
        <begin position="112"/>
        <end position="177"/>
    </location>
</feature>
<sequence length="237" mass="25667">MAALPVAEALPAAPAEPNPFSFREFVRSKRRAGHGPAGDTQAARAGPVAPPLPAVPAVPAESRDEQQEEEEEEEEEEEWSESYQPLAVERAQLAALGARPGPGRVPPRQPSYEQLKEENAILRSKINKLQILSESQADKFKRAAKAESSAAKLRQENAQLQAELRNSRLEKEALQAGQAGLAAAKRNAEVALQQLLRVTTSSRASLRQLLSGAESLQLVADLLKSIDRISEVSEDGQ</sequence>
<evidence type="ECO:0000256" key="1">
    <source>
        <dbReference type="ARBA" id="ARBA00007791"/>
    </source>
</evidence>
<accession>A0A3L8SEF8</accession>
<feature type="region of interest" description="Disordered" evidence="5">
    <location>
        <begin position="1"/>
        <end position="86"/>
    </location>
</feature>
<dbReference type="STRING" id="44316.ENSEGOP00005007405"/>
<evidence type="ECO:0000313" key="6">
    <source>
        <dbReference type="EMBL" id="RLW00461.1"/>
    </source>
</evidence>
<comment type="caution">
    <text evidence="6">The sequence shown here is derived from an EMBL/GenBank/DDBJ whole genome shotgun (WGS) entry which is preliminary data.</text>
</comment>
<evidence type="ECO:0000256" key="5">
    <source>
        <dbReference type="SAM" id="MobiDB-lite"/>
    </source>
</evidence>
<keyword evidence="3 4" id="KW-0175">Coiled coil</keyword>
<reference evidence="6 7" key="1">
    <citation type="journal article" date="2018" name="Proc. R. Soc. B">
        <title>A non-coding region near Follistatin controls head colour polymorphism in the Gouldian finch.</title>
        <authorList>
            <person name="Toomey M.B."/>
            <person name="Marques C.I."/>
            <person name="Andrade P."/>
            <person name="Araujo P.M."/>
            <person name="Sabatino S."/>
            <person name="Gazda M.A."/>
            <person name="Afonso S."/>
            <person name="Lopes R.J."/>
            <person name="Corbo J.C."/>
            <person name="Carneiro M."/>
        </authorList>
    </citation>
    <scope>NUCLEOTIDE SEQUENCE [LARGE SCALE GENOMIC DNA]</scope>
    <source>
        <strain evidence="6">Red01</strain>
        <tissue evidence="6">Muscle</tissue>
    </source>
</reference>
<protein>
    <recommendedName>
        <fullName evidence="2">Endosome-associated-trafficking regulator 1</fullName>
    </recommendedName>
</protein>
<feature type="compositionally biased region" description="Low complexity" evidence="5">
    <location>
        <begin position="1"/>
        <end position="15"/>
    </location>
</feature>
<dbReference type="GO" id="GO:0005769">
    <property type="term" value="C:early endosome"/>
    <property type="evidence" value="ECO:0007669"/>
    <property type="project" value="TreeGrafter"/>
</dbReference>
<dbReference type="GO" id="GO:0032465">
    <property type="term" value="P:regulation of cytokinesis"/>
    <property type="evidence" value="ECO:0007669"/>
    <property type="project" value="TreeGrafter"/>
</dbReference>
<dbReference type="GO" id="GO:1903566">
    <property type="term" value="P:positive regulation of protein localization to cilium"/>
    <property type="evidence" value="ECO:0007669"/>
    <property type="project" value="TreeGrafter"/>
</dbReference>
<dbReference type="GO" id="GO:0030496">
    <property type="term" value="C:midbody"/>
    <property type="evidence" value="ECO:0007669"/>
    <property type="project" value="TreeGrafter"/>
</dbReference>
<dbReference type="GO" id="GO:0055037">
    <property type="term" value="C:recycling endosome"/>
    <property type="evidence" value="ECO:0007669"/>
    <property type="project" value="TreeGrafter"/>
</dbReference>